<keyword evidence="2" id="KW-1185">Reference proteome</keyword>
<evidence type="ECO:0000313" key="2">
    <source>
        <dbReference type="Proteomes" id="UP001199816"/>
    </source>
</evidence>
<protein>
    <submittedName>
        <fullName evidence="1">Cell division protein ZapA</fullName>
    </submittedName>
</protein>
<dbReference type="InterPro" id="IPR007838">
    <property type="entry name" value="Cell_div_ZapA-like"/>
</dbReference>
<sequence length="100" mass="11424">MSQEENLIPANIMIADRHFRIKVEPADEETVRHSIKIINDKVMEFKKTFPGKDMQDYVSMVLIWFATEFKAEAASSMDSGSIMEKLDQLEAILDSELGND</sequence>
<dbReference type="InterPro" id="IPR036192">
    <property type="entry name" value="Cell_div_ZapA-like_sf"/>
</dbReference>
<dbReference type="SUPFAM" id="SSF102829">
    <property type="entry name" value="Cell division protein ZapA-like"/>
    <property type="match status" value="1"/>
</dbReference>
<evidence type="ECO:0000313" key="1">
    <source>
        <dbReference type="EMBL" id="MCD2421296.1"/>
    </source>
</evidence>
<dbReference type="Pfam" id="PF05164">
    <property type="entry name" value="ZapA"/>
    <property type="match status" value="1"/>
</dbReference>
<gene>
    <name evidence="1" type="ORF">LQ567_00875</name>
</gene>
<keyword evidence="1" id="KW-0131">Cell cycle</keyword>
<dbReference type="GO" id="GO:0051301">
    <property type="term" value="P:cell division"/>
    <property type="evidence" value="ECO:0007669"/>
    <property type="project" value="UniProtKB-KW"/>
</dbReference>
<organism evidence="1 2">
    <name type="scientific">Niabella pedocola</name>
    <dbReference type="NCBI Taxonomy" id="1752077"/>
    <lineage>
        <taxon>Bacteria</taxon>
        <taxon>Pseudomonadati</taxon>
        <taxon>Bacteroidota</taxon>
        <taxon>Chitinophagia</taxon>
        <taxon>Chitinophagales</taxon>
        <taxon>Chitinophagaceae</taxon>
        <taxon>Niabella</taxon>
    </lineage>
</organism>
<accession>A0ABS8PNE7</accession>
<keyword evidence="1" id="KW-0132">Cell division</keyword>
<dbReference type="Proteomes" id="UP001199816">
    <property type="component" value="Unassembled WGS sequence"/>
</dbReference>
<comment type="caution">
    <text evidence="1">The sequence shown here is derived from an EMBL/GenBank/DDBJ whole genome shotgun (WGS) entry which is preliminary data.</text>
</comment>
<reference evidence="1 2" key="1">
    <citation type="submission" date="2021-11" db="EMBL/GenBank/DDBJ databases">
        <title>Genomic of Niabella pedocola.</title>
        <authorList>
            <person name="Wu T."/>
        </authorList>
    </citation>
    <scope>NUCLEOTIDE SEQUENCE [LARGE SCALE GENOMIC DNA]</scope>
    <source>
        <strain evidence="1 2">JCM 31011</strain>
    </source>
</reference>
<dbReference type="RefSeq" id="WP_231002188.1">
    <property type="nucleotide sequence ID" value="NZ_JAJNEC010000001.1"/>
</dbReference>
<dbReference type="EMBL" id="JAJNEC010000001">
    <property type="protein sequence ID" value="MCD2421296.1"/>
    <property type="molecule type" value="Genomic_DNA"/>
</dbReference>
<name>A0ABS8PNE7_9BACT</name>
<proteinExistence type="predicted"/>